<evidence type="ECO:0000313" key="2">
    <source>
        <dbReference type="Proteomes" id="UP000613401"/>
    </source>
</evidence>
<sequence>MAYPDYPEDVPPILRMDAFRRLYWPVYEDISEIQVFDDPEEDEQDSPKRPFFGHPLAEEPVTNYGLTELLIRIGMQEGKECHTLDNEEYKDPKMVVKRDDGGAITFKDFVTQIHPFLNEHKEETLQLWEELLERVDEGDVILFECCLTGYPQDLESLEETLPVTIELKKSTQKYDERYYRWKAAKAARRQKETVQEGGHTAEGREL</sequence>
<reference evidence="1" key="1">
    <citation type="journal article" date="2020" name="Phytopathology">
        <title>Genome sequence and comparative analysis of Colletotrichum gloeosporioides isolated from Liriodendron leaves.</title>
        <authorList>
            <person name="Fu F.F."/>
            <person name="Hao Z."/>
            <person name="Wang P."/>
            <person name="Lu Y."/>
            <person name="Xue L.J."/>
            <person name="Wei G."/>
            <person name="Tian Y."/>
            <person name="Baishi H."/>
            <person name="Xu H."/>
            <person name="Shi J."/>
            <person name="Cheng T."/>
            <person name="Wang G."/>
            <person name="Yi Y."/>
            <person name="Chen J."/>
        </authorList>
    </citation>
    <scope>NUCLEOTIDE SEQUENCE</scope>
    <source>
        <strain evidence="1">Lc1</strain>
    </source>
</reference>
<evidence type="ECO:0000313" key="1">
    <source>
        <dbReference type="EMBL" id="KAF3804295.1"/>
    </source>
</evidence>
<organism evidence="1 2">
    <name type="scientific">Colletotrichum gloeosporioides</name>
    <name type="common">Anthracnose fungus</name>
    <name type="synonym">Glomerella cingulata</name>
    <dbReference type="NCBI Taxonomy" id="474922"/>
    <lineage>
        <taxon>Eukaryota</taxon>
        <taxon>Fungi</taxon>
        <taxon>Dikarya</taxon>
        <taxon>Ascomycota</taxon>
        <taxon>Pezizomycotina</taxon>
        <taxon>Sordariomycetes</taxon>
        <taxon>Hypocreomycetidae</taxon>
        <taxon>Glomerellales</taxon>
        <taxon>Glomerellaceae</taxon>
        <taxon>Colletotrichum</taxon>
        <taxon>Colletotrichum gloeosporioides species complex</taxon>
    </lineage>
</organism>
<dbReference type="Proteomes" id="UP000613401">
    <property type="component" value="Unassembled WGS sequence"/>
</dbReference>
<dbReference type="EMBL" id="WVTB01000050">
    <property type="protein sequence ID" value="KAF3804295.1"/>
    <property type="molecule type" value="Genomic_DNA"/>
</dbReference>
<dbReference type="AlphaFoldDB" id="A0A8H4CHW4"/>
<keyword evidence="2" id="KW-1185">Reference proteome</keyword>
<comment type="caution">
    <text evidence="1">The sequence shown here is derived from an EMBL/GenBank/DDBJ whole genome shotgun (WGS) entry which is preliminary data.</text>
</comment>
<gene>
    <name evidence="1" type="ORF">GCG54_00000646</name>
</gene>
<name>A0A8H4CHW4_COLGL</name>
<accession>A0A8H4CHW4</accession>
<proteinExistence type="predicted"/>
<dbReference type="GeneID" id="69007818"/>
<dbReference type="RefSeq" id="XP_045263454.1">
    <property type="nucleotide sequence ID" value="XM_045400781.1"/>
</dbReference>
<protein>
    <submittedName>
        <fullName evidence="1">Uncharacterized protein</fullName>
    </submittedName>
</protein>
<reference evidence="1" key="2">
    <citation type="submission" date="2020-03" db="EMBL/GenBank/DDBJ databases">
        <authorList>
            <person name="Fu F.-F."/>
            <person name="Chen J."/>
        </authorList>
    </citation>
    <scope>NUCLEOTIDE SEQUENCE</scope>
    <source>
        <strain evidence="1">Lc1</strain>
    </source>
</reference>